<dbReference type="GO" id="GO:0009966">
    <property type="term" value="P:regulation of signal transduction"/>
    <property type="evidence" value="ECO:0007669"/>
    <property type="project" value="InterPro"/>
</dbReference>
<dbReference type="PANTHER" id="PTHR31826">
    <property type="entry name" value="NICALIN"/>
    <property type="match status" value="1"/>
</dbReference>
<evidence type="ECO:0000256" key="2">
    <source>
        <dbReference type="ARBA" id="ARBA00007717"/>
    </source>
</evidence>
<dbReference type="AlphaFoldDB" id="A0A1E1IYK7"/>
<dbReference type="InterPro" id="IPR016574">
    <property type="entry name" value="Nicalin"/>
</dbReference>
<sequence length="549" mass="59716">MVGNIVVAVLLLSTVCLAHVAQAGPVLEVGVDHAITFNRQLGNEDELLFGSRAVLLRGEMVRYTPLAPASYHGYTVYVQCSEHLTKSALQQLSGFGSLMSAKGLIVELCDEDTTNEDMLSFFFSTTSAPLPVYFLTHGAASQELSRLLSVAARRSMTEKVVLSVGKTLRLSELVENSTLLSAIIESQYMHKPKQARNKAASAAAVPQVLVTAHFDSLGVSPASRTSSGASGAVAAMELWRRLTSTPYARQESAAPYKVTVLLGSTSRFNYVGTTSWISQHTGKELDQFRLVLCLDELLPRREVSEDTQELYLHVQDALVKRPHGQQLVKQIESAAKALGISLKVMSSKTNYHHYDLSFEHEVFASRQMAAMTLSAHRTLHIDQIFRDTRRPPVTAADAEVLAKRVDLVEAIVRIITEAAPSAEKATTVWPGAVSYIQGLLQHASESHRSPVAQNGAGLQRYVATLDHHMRAQAAAAQRTALTSASSVTTYQDLRTPGITLFGPYEETMQIFMAKSYLFEGAVAAAALVALLAFLHVEVGLKAVPHLFSS</sequence>
<evidence type="ECO:0000256" key="8">
    <source>
        <dbReference type="ARBA" id="ARBA00023180"/>
    </source>
</evidence>
<dbReference type="GO" id="GO:0005789">
    <property type="term" value="C:endoplasmic reticulum membrane"/>
    <property type="evidence" value="ECO:0007669"/>
    <property type="project" value="UniProtKB-SubCell"/>
</dbReference>
<keyword evidence="7 9" id="KW-0472">Membrane</keyword>
<keyword evidence="3 9" id="KW-0812">Transmembrane</keyword>
<dbReference type="EMBL" id="CALQ01001053">
    <property type="protein sequence ID" value="CCM16389.1"/>
    <property type="molecule type" value="Genomic_DNA"/>
</dbReference>
<evidence type="ECO:0000256" key="5">
    <source>
        <dbReference type="ARBA" id="ARBA00022824"/>
    </source>
</evidence>
<proteinExistence type="inferred from homology"/>
<keyword evidence="5" id="KW-0256">Endoplasmic reticulum</keyword>
<protein>
    <submittedName>
        <fullName evidence="11">Uncharacterized protein</fullName>
    </submittedName>
</protein>
<reference evidence="11" key="1">
    <citation type="submission" date="2012-08" db="EMBL/GenBank/DDBJ databases">
        <title>Comparative genomics of metastatic and non-metastatic Leishmania guyanensis provides insights into polygenic factors involved in Leishmania RNA virus infection.</title>
        <authorList>
            <person name="Smith D."/>
            <person name="Hertz-Fowler C."/>
            <person name="Martin R."/>
            <person name="Dickens N."/>
            <person name="Fasel N."/>
            <person name="Falquet L."/>
            <person name="Beverley S."/>
            <person name="Zangger H."/>
            <person name="Calderon-Copete S."/>
            <person name="Mottram J."/>
            <person name="Xenarios I."/>
        </authorList>
    </citation>
    <scope>NUCLEOTIDE SEQUENCE</scope>
    <source>
        <strain evidence="11">MHOM/BR/75/M4147/SSU:IR2SAT-LUC</strain>
    </source>
</reference>
<name>A0A1E1IYK7_LEIGU</name>
<evidence type="ECO:0000256" key="6">
    <source>
        <dbReference type="ARBA" id="ARBA00022989"/>
    </source>
</evidence>
<evidence type="ECO:0000256" key="7">
    <source>
        <dbReference type="ARBA" id="ARBA00023136"/>
    </source>
</evidence>
<feature type="chain" id="PRO_5009113834" evidence="10">
    <location>
        <begin position="24"/>
        <end position="549"/>
    </location>
</feature>
<evidence type="ECO:0000313" key="11">
    <source>
        <dbReference type="EMBL" id="CCM16389.1"/>
    </source>
</evidence>
<feature type="transmembrane region" description="Helical" evidence="9">
    <location>
        <begin position="516"/>
        <end position="536"/>
    </location>
</feature>
<feature type="signal peptide" evidence="10">
    <location>
        <begin position="1"/>
        <end position="23"/>
    </location>
</feature>
<gene>
    <name evidence="11" type="primary">LgM4147LRVhigh.26.01250.00980</name>
    <name evidence="11" type="ORF">BN36_2638960</name>
</gene>
<dbReference type="Gene3D" id="3.40.630.10">
    <property type="entry name" value="Zn peptidases"/>
    <property type="match status" value="1"/>
</dbReference>
<keyword evidence="6 9" id="KW-1133">Transmembrane helix</keyword>
<evidence type="ECO:0000256" key="3">
    <source>
        <dbReference type="ARBA" id="ARBA00022692"/>
    </source>
</evidence>
<comment type="subcellular location">
    <subcellularLocation>
        <location evidence="1">Endoplasmic reticulum membrane</location>
        <topology evidence="1">Single-pass membrane protein</topology>
    </subcellularLocation>
</comment>
<organism evidence="11">
    <name type="scientific">Leishmania guyanensis</name>
    <dbReference type="NCBI Taxonomy" id="5670"/>
    <lineage>
        <taxon>Eukaryota</taxon>
        <taxon>Discoba</taxon>
        <taxon>Euglenozoa</taxon>
        <taxon>Kinetoplastea</taxon>
        <taxon>Metakinetoplastina</taxon>
        <taxon>Trypanosomatida</taxon>
        <taxon>Trypanosomatidae</taxon>
        <taxon>Leishmaniinae</taxon>
        <taxon>Leishmania</taxon>
        <taxon>Leishmania guyanensis species complex</taxon>
    </lineage>
</organism>
<keyword evidence="4 10" id="KW-0732">Signal</keyword>
<evidence type="ECO:0000256" key="1">
    <source>
        <dbReference type="ARBA" id="ARBA00004389"/>
    </source>
</evidence>
<evidence type="ECO:0000256" key="10">
    <source>
        <dbReference type="SAM" id="SignalP"/>
    </source>
</evidence>
<evidence type="ECO:0000256" key="4">
    <source>
        <dbReference type="ARBA" id="ARBA00022729"/>
    </source>
</evidence>
<keyword evidence="8" id="KW-0325">Glycoprotein</keyword>
<evidence type="ECO:0000256" key="9">
    <source>
        <dbReference type="SAM" id="Phobius"/>
    </source>
</evidence>
<accession>A0A1E1IYK7</accession>
<comment type="similarity">
    <text evidence="2">Belongs to the nicastrin family.</text>
</comment>
<dbReference type="SUPFAM" id="SSF53187">
    <property type="entry name" value="Zn-dependent exopeptidases"/>
    <property type="match status" value="1"/>
</dbReference>